<proteinExistence type="predicted"/>
<evidence type="ECO:0000313" key="1">
    <source>
        <dbReference type="EMBL" id="VDO27570.1"/>
    </source>
</evidence>
<keyword evidence="2" id="KW-1185">Reference proteome</keyword>
<organism evidence="3">
    <name type="scientific">Haemonchus placei</name>
    <name type="common">Barber's pole worm</name>
    <dbReference type="NCBI Taxonomy" id="6290"/>
    <lineage>
        <taxon>Eukaryota</taxon>
        <taxon>Metazoa</taxon>
        <taxon>Ecdysozoa</taxon>
        <taxon>Nematoda</taxon>
        <taxon>Chromadorea</taxon>
        <taxon>Rhabditida</taxon>
        <taxon>Rhabditina</taxon>
        <taxon>Rhabditomorpha</taxon>
        <taxon>Strongyloidea</taxon>
        <taxon>Trichostrongylidae</taxon>
        <taxon>Haemonchus</taxon>
    </lineage>
</organism>
<evidence type="ECO:0000313" key="2">
    <source>
        <dbReference type="Proteomes" id="UP000268014"/>
    </source>
</evidence>
<protein>
    <submittedName>
        <fullName evidence="3">DUF772 domain-containing protein</fullName>
    </submittedName>
</protein>
<gene>
    <name evidence="1" type="ORF">HPLM_LOCUS5963</name>
</gene>
<sequence length="90" mass="10489">MRDDEFYKPIPMILNIVVQRDIFVEELCKLRSNLHYSECFASQHCGFLDDRVPNDVVKRVTEKSIFHDEIPGGQLVDAEYVQCSLRCLVI</sequence>
<dbReference type="EMBL" id="UZAF01016415">
    <property type="protein sequence ID" value="VDO27570.1"/>
    <property type="molecule type" value="Genomic_DNA"/>
</dbReference>
<reference evidence="1 2" key="2">
    <citation type="submission" date="2018-11" db="EMBL/GenBank/DDBJ databases">
        <authorList>
            <consortium name="Pathogen Informatics"/>
        </authorList>
    </citation>
    <scope>NUCLEOTIDE SEQUENCE [LARGE SCALE GENOMIC DNA]</scope>
    <source>
        <strain evidence="1 2">MHpl1</strain>
    </source>
</reference>
<dbReference type="Proteomes" id="UP000268014">
    <property type="component" value="Unassembled WGS sequence"/>
</dbReference>
<accession>A0A0N4W784</accession>
<dbReference type="WBParaSite" id="HPLM_0000597101-mRNA-1">
    <property type="protein sequence ID" value="HPLM_0000597101-mRNA-1"/>
    <property type="gene ID" value="HPLM_0000597101"/>
</dbReference>
<reference evidence="3" key="1">
    <citation type="submission" date="2017-02" db="UniProtKB">
        <authorList>
            <consortium name="WormBaseParasite"/>
        </authorList>
    </citation>
    <scope>IDENTIFICATION</scope>
</reference>
<name>A0A0N4W784_HAEPC</name>
<dbReference type="AlphaFoldDB" id="A0A0N4W784"/>
<evidence type="ECO:0000313" key="3">
    <source>
        <dbReference type="WBParaSite" id="HPLM_0000597101-mRNA-1"/>
    </source>
</evidence>